<protein>
    <submittedName>
        <fullName evidence="5">IclR family transcriptional regulator</fullName>
    </submittedName>
</protein>
<evidence type="ECO:0000256" key="3">
    <source>
        <dbReference type="ARBA" id="ARBA00023163"/>
    </source>
</evidence>
<dbReference type="InterPro" id="IPR036388">
    <property type="entry name" value="WH-like_DNA-bd_sf"/>
</dbReference>
<dbReference type="AlphaFoldDB" id="A0A7D5GDD9"/>
<gene>
    <name evidence="5" type="ORF">HUG10_16105</name>
</gene>
<dbReference type="Proteomes" id="UP000509750">
    <property type="component" value="Chromosome"/>
</dbReference>
<dbReference type="GO" id="GO:0003700">
    <property type="term" value="F:DNA-binding transcription factor activity"/>
    <property type="evidence" value="ECO:0007669"/>
    <property type="project" value="TreeGrafter"/>
</dbReference>
<dbReference type="GO" id="GO:0003677">
    <property type="term" value="F:DNA binding"/>
    <property type="evidence" value="ECO:0007669"/>
    <property type="project" value="UniProtKB-KW"/>
</dbReference>
<dbReference type="PANTHER" id="PTHR30136">
    <property type="entry name" value="HELIX-TURN-HELIX TRANSCRIPTIONAL REGULATOR, ICLR FAMILY"/>
    <property type="match status" value="1"/>
</dbReference>
<dbReference type="PANTHER" id="PTHR30136:SF35">
    <property type="entry name" value="HTH-TYPE TRANSCRIPTIONAL REGULATOR RV1719"/>
    <property type="match status" value="1"/>
</dbReference>
<evidence type="ECO:0000313" key="5">
    <source>
        <dbReference type="EMBL" id="QLG28966.1"/>
    </source>
</evidence>
<dbReference type="PROSITE" id="PS51078">
    <property type="entry name" value="ICLR_ED"/>
    <property type="match status" value="1"/>
</dbReference>
<keyword evidence="6" id="KW-1185">Reference proteome</keyword>
<keyword evidence="2" id="KW-0238">DNA-binding</keyword>
<dbReference type="GO" id="GO:0045892">
    <property type="term" value="P:negative regulation of DNA-templated transcription"/>
    <property type="evidence" value="ECO:0007669"/>
    <property type="project" value="TreeGrafter"/>
</dbReference>
<dbReference type="KEGG" id="halg:HUG10_16105"/>
<evidence type="ECO:0000256" key="2">
    <source>
        <dbReference type="ARBA" id="ARBA00023125"/>
    </source>
</evidence>
<dbReference type="CDD" id="cd00090">
    <property type="entry name" value="HTH_ARSR"/>
    <property type="match status" value="1"/>
</dbReference>
<dbReference type="EMBL" id="CP058529">
    <property type="protein sequence ID" value="QLG28966.1"/>
    <property type="molecule type" value="Genomic_DNA"/>
</dbReference>
<keyword evidence="1" id="KW-0805">Transcription regulation</keyword>
<evidence type="ECO:0000259" key="4">
    <source>
        <dbReference type="PROSITE" id="PS51078"/>
    </source>
</evidence>
<dbReference type="SUPFAM" id="SSF46785">
    <property type="entry name" value="Winged helix' DNA-binding domain"/>
    <property type="match status" value="1"/>
</dbReference>
<dbReference type="InterPro" id="IPR050707">
    <property type="entry name" value="HTH_MetabolicPath_Reg"/>
</dbReference>
<evidence type="ECO:0000256" key="1">
    <source>
        <dbReference type="ARBA" id="ARBA00023015"/>
    </source>
</evidence>
<dbReference type="InterPro" id="IPR014757">
    <property type="entry name" value="Tscrpt_reg_IclR_C"/>
</dbReference>
<organism evidence="5 6">
    <name type="scientific">Halorarum halophilum</name>
    <dbReference type="NCBI Taxonomy" id="2743090"/>
    <lineage>
        <taxon>Archaea</taxon>
        <taxon>Methanobacteriati</taxon>
        <taxon>Methanobacteriota</taxon>
        <taxon>Stenosarchaea group</taxon>
        <taxon>Halobacteria</taxon>
        <taxon>Halobacteriales</taxon>
        <taxon>Haloferacaceae</taxon>
        <taxon>Halorarum</taxon>
    </lineage>
</organism>
<dbReference type="InterPro" id="IPR036390">
    <property type="entry name" value="WH_DNA-bd_sf"/>
</dbReference>
<dbReference type="Pfam" id="PF09339">
    <property type="entry name" value="HTH_IclR"/>
    <property type="match status" value="1"/>
</dbReference>
<feature type="domain" description="IclR-ED" evidence="4">
    <location>
        <begin position="74"/>
        <end position="258"/>
    </location>
</feature>
<dbReference type="SMART" id="SM00346">
    <property type="entry name" value="HTH_ICLR"/>
    <property type="match status" value="1"/>
</dbReference>
<dbReference type="OrthoDB" id="14763at2157"/>
<dbReference type="InterPro" id="IPR011991">
    <property type="entry name" value="ArsR-like_HTH"/>
</dbReference>
<proteinExistence type="predicted"/>
<dbReference type="SUPFAM" id="SSF55781">
    <property type="entry name" value="GAF domain-like"/>
    <property type="match status" value="1"/>
</dbReference>
<accession>A0A7D5GDD9</accession>
<dbReference type="Gene3D" id="3.30.450.40">
    <property type="match status" value="1"/>
</dbReference>
<dbReference type="Gene3D" id="1.10.10.10">
    <property type="entry name" value="Winged helix-like DNA-binding domain superfamily/Winged helix DNA-binding domain"/>
    <property type="match status" value="1"/>
</dbReference>
<dbReference type="InterPro" id="IPR005471">
    <property type="entry name" value="Tscrpt_reg_IclR_N"/>
</dbReference>
<name>A0A7D5GDD9_9EURY</name>
<dbReference type="InterPro" id="IPR029016">
    <property type="entry name" value="GAF-like_dom_sf"/>
</dbReference>
<dbReference type="Pfam" id="PF01614">
    <property type="entry name" value="IclR_C"/>
    <property type="match status" value="1"/>
</dbReference>
<sequence>MPADNPAGDVGRRVKAVQTTCRILDELRNLDGAGVSELADQLDLAKATVHSHLATLCDNEFVVKRGDRYEISLRFVDFGEYAKNDVDIYDLTCTEVDRLAEETGEIAQFMVEEHGKGVYLHKAQGEKAIQTASYTGNRKNLHCTALGKAILSQLPEDRVEEILETHGLPQQTAQTITDSDELFDELEQIRDQNVAFDDEEVLHGLRCVAAPIEHPTGKLQGAISVSGPTSRFKGERFTEEIPEIIRGAVNVIEINATHL</sequence>
<dbReference type="RefSeq" id="WP_179170540.1">
    <property type="nucleotide sequence ID" value="NZ_CP058529.1"/>
</dbReference>
<dbReference type="GeneID" id="56030388"/>
<reference evidence="5 6" key="1">
    <citation type="submission" date="2020-07" db="EMBL/GenBank/DDBJ databases">
        <title>Gai3-2, isolated from salt lake.</title>
        <authorList>
            <person name="Cui H."/>
            <person name="Shi X."/>
        </authorList>
    </citation>
    <scope>NUCLEOTIDE SEQUENCE [LARGE SCALE GENOMIC DNA]</scope>
    <source>
        <strain evidence="5 6">Gai3-2</strain>
    </source>
</reference>
<keyword evidence="3" id="KW-0804">Transcription</keyword>
<evidence type="ECO:0000313" key="6">
    <source>
        <dbReference type="Proteomes" id="UP000509750"/>
    </source>
</evidence>